<dbReference type="Pfam" id="PF02321">
    <property type="entry name" value="OEP"/>
    <property type="match status" value="1"/>
</dbReference>
<protein>
    <recommendedName>
        <fullName evidence="11">TolC family protein</fullName>
    </recommendedName>
</protein>
<dbReference type="GO" id="GO:0015562">
    <property type="term" value="F:efflux transmembrane transporter activity"/>
    <property type="evidence" value="ECO:0007669"/>
    <property type="project" value="InterPro"/>
</dbReference>
<evidence type="ECO:0000256" key="1">
    <source>
        <dbReference type="ARBA" id="ARBA00004442"/>
    </source>
</evidence>
<evidence type="ECO:0000256" key="2">
    <source>
        <dbReference type="ARBA" id="ARBA00007613"/>
    </source>
</evidence>
<dbReference type="GO" id="GO:0015288">
    <property type="term" value="F:porin activity"/>
    <property type="evidence" value="ECO:0007669"/>
    <property type="project" value="TreeGrafter"/>
</dbReference>
<dbReference type="PANTHER" id="PTHR30026">
    <property type="entry name" value="OUTER MEMBRANE PROTEIN TOLC"/>
    <property type="match status" value="1"/>
</dbReference>
<dbReference type="RefSeq" id="WP_157479789.1">
    <property type="nucleotide sequence ID" value="NZ_CP046566.1"/>
</dbReference>
<evidence type="ECO:0000256" key="4">
    <source>
        <dbReference type="ARBA" id="ARBA00022452"/>
    </source>
</evidence>
<evidence type="ECO:0000313" key="9">
    <source>
        <dbReference type="EMBL" id="QGW29437.1"/>
    </source>
</evidence>
<comment type="subcellular location">
    <subcellularLocation>
        <location evidence="1">Cell outer membrane</location>
    </subcellularLocation>
</comment>
<keyword evidence="8" id="KW-0732">Signal</keyword>
<feature type="chain" id="PRO_5026175406" description="TolC family protein" evidence="8">
    <location>
        <begin position="23"/>
        <end position="472"/>
    </location>
</feature>
<gene>
    <name evidence="9" type="ORF">GLV81_16175</name>
</gene>
<dbReference type="InterPro" id="IPR003423">
    <property type="entry name" value="OMP_efflux"/>
</dbReference>
<dbReference type="EMBL" id="CP046566">
    <property type="protein sequence ID" value="QGW29437.1"/>
    <property type="molecule type" value="Genomic_DNA"/>
</dbReference>
<sequence>MKSLLTSVVCATLALTSLSVFAQQQPAAPTVHRISAAEATTLALKQRAEIKNAQIDILNQDAYNKEITGAALPQIKGTAGITRNFRIPITVLPDFISPSVYGVLEKEDVRDGQGNPVKFDGVVNTFPAAFGVPWQASLGVSVQQLLFQPDVFIGLKARDGAMELYRNQLLIAEDSVKSNVLQSYYGVLIAEKGLSYARESKARLQKLYNDQVQLYANGFIEKLDVDKTKVSLNNIGTAEARTKNLVSLTYSALKFALGLPQSDSLVLTDTLSVADLTKEVLAMENDFKYENRNEIKTLMTSQELLGLQVRRFKLNAYPTVAAFWNMQTNAQRQKFDIFARERWFFANIAGLSVSVPIADGWQRRNRLKQAQYALDKSNINMDRFKQAIDLQIVSARTNLTNAIAQLNDEVENKALAEKVYNTTKLKYEQGMGNNFELLQTDTELQTAQNNYYQALYNAVIAKISYYRALGKL</sequence>
<evidence type="ECO:0000256" key="3">
    <source>
        <dbReference type="ARBA" id="ARBA00022448"/>
    </source>
</evidence>
<feature type="signal peptide" evidence="8">
    <location>
        <begin position="1"/>
        <end position="22"/>
    </location>
</feature>
<dbReference type="Proteomes" id="UP000426027">
    <property type="component" value="Chromosome"/>
</dbReference>
<accession>A0A6I6G9V9</accession>
<keyword evidence="5" id="KW-0812">Transmembrane</keyword>
<comment type="similarity">
    <text evidence="2">Belongs to the outer membrane factor (OMF) (TC 1.B.17) family.</text>
</comment>
<dbReference type="KEGG" id="fls:GLV81_16175"/>
<evidence type="ECO:0000256" key="7">
    <source>
        <dbReference type="ARBA" id="ARBA00023237"/>
    </source>
</evidence>
<dbReference type="Gene3D" id="1.20.1600.10">
    <property type="entry name" value="Outer membrane efflux proteins (OEP)"/>
    <property type="match status" value="1"/>
</dbReference>
<reference evidence="9 10" key="1">
    <citation type="submission" date="2019-11" db="EMBL/GenBank/DDBJ databases">
        <authorList>
            <person name="Im W.T."/>
        </authorList>
    </citation>
    <scope>NUCLEOTIDE SEQUENCE [LARGE SCALE GENOMIC DNA]</scope>
    <source>
        <strain evidence="9 10">SB-02</strain>
    </source>
</reference>
<keyword evidence="6" id="KW-0472">Membrane</keyword>
<organism evidence="9 10">
    <name type="scientific">Phnomibacter ginsenosidimutans</name>
    <dbReference type="NCBI Taxonomy" id="2676868"/>
    <lineage>
        <taxon>Bacteria</taxon>
        <taxon>Pseudomonadati</taxon>
        <taxon>Bacteroidota</taxon>
        <taxon>Chitinophagia</taxon>
        <taxon>Chitinophagales</taxon>
        <taxon>Chitinophagaceae</taxon>
        <taxon>Phnomibacter</taxon>
    </lineage>
</organism>
<keyword evidence="7" id="KW-0998">Cell outer membrane</keyword>
<dbReference type="GO" id="GO:1990281">
    <property type="term" value="C:efflux pump complex"/>
    <property type="evidence" value="ECO:0007669"/>
    <property type="project" value="TreeGrafter"/>
</dbReference>
<dbReference type="SUPFAM" id="SSF56954">
    <property type="entry name" value="Outer membrane efflux proteins (OEP)"/>
    <property type="match status" value="1"/>
</dbReference>
<name>A0A6I6G9V9_9BACT</name>
<evidence type="ECO:0000256" key="8">
    <source>
        <dbReference type="SAM" id="SignalP"/>
    </source>
</evidence>
<evidence type="ECO:0000256" key="5">
    <source>
        <dbReference type="ARBA" id="ARBA00022692"/>
    </source>
</evidence>
<evidence type="ECO:0000256" key="6">
    <source>
        <dbReference type="ARBA" id="ARBA00023136"/>
    </source>
</evidence>
<evidence type="ECO:0008006" key="11">
    <source>
        <dbReference type="Google" id="ProtNLM"/>
    </source>
</evidence>
<evidence type="ECO:0000313" key="10">
    <source>
        <dbReference type="Proteomes" id="UP000426027"/>
    </source>
</evidence>
<keyword evidence="3" id="KW-0813">Transport</keyword>
<keyword evidence="10" id="KW-1185">Reference proteome</keyword>
<keyword evidence="4" id="KW-1134">Transmembrane beta strand</keyword>
<dbReference type="PANTHER" id="PTHR30026:SF20">
    <property type="entry name" value="OUTER MEMBRANE PROTEIN TOLC"/>
    <property type="match status" value="1"/>
</dbReference>
<proteinExistence type="inferred from homology"/>
<dbReference type="InterPro" id="IPR051906">
    <property type="entry name" value="TolC-like"/>
</dbReference>
<dbReference type="AlphaFoldDB" id="A0A6I6G9V9"/>
<dbReference type="GO" id="GO:0009279">
    <property type="term" value="C:cell outer membrane"/>
    <property type="evidence" value="ECO:0007669"/>
    <property type="project" value="UniProtKB-SubCell"/>
</dbReference>